<dbReference type="RefSeq" id="WP_336436911.1">
    <property type="nucleotide sequence ID" value="NZ_JBAWKS010000002.1"/>
</dbReference>
<keyword evidence="1" id="KW-0227">DNA damage</keyword>
<dbReference type="Proteomes" id="UP001382455">
    <property type="component" value="Unassembled WGS sequence"/>
</dbReference>
<sequence length="103" mass="11507">MTQEEKVQAILLVVASIPSGKVCTYGKIAEMASLKGHARLVGTVMKKLPSDSRIPWFRVINSQGKISFPENSEKYQQQKSLLEQEGIVFKGTKVNLKVAMWQV</sequence>
<dbReference type="SUPFAM" id="SSF46767">
    <property type="entry name" value="Methylated DNA-protein cysteine methyltransferase, C-terminal domain"/>
    <property type="match status" value="1"/>
</dbReference>
<dbReference type="Pfam" id="PF01035">
    <property type="entry name" value="DNA_binding_1"/>
    <property type="match status" value="1"/>
</dbReference>
<keyword evidence="4" id="KW-1185">Reference proteome</keyword>
<dbReference type="InterPro" id="IPR052520">
    <property type="entry name" value="ATL_DNA_repair"/>
</dbReference>
<protein>
    <submittedName>
        <fullName evidence="3">MGMT family protein</fullName>
    </submittedName>
</protein>
<accession>A0ABU8EYI9</accession>
<evidence type="ECO:0000256" key="1">
    <source>
        <dbReference type="ARBA" id="ARBA00022763"/>
    </source>
</evidence>
<dbReference type="InterPro" id="IPR036217">
    <property type="entry name" value="MethylDNA_cys_MeTrfase_DNAb"/>
</dbReference>
<proteinExistence type="predicted"/>
<dbReference type="PANTHER" id="PTHR42942:SF1">
    <property type="entry name" value="ALKYLTRANSFERASE-LIKE PROTEIN 1"/>
    <property type="match status" value="1"/>
</dbReference>
<dbReference type="Gene3D" id="1.10.10.10">
    <property type="entry name" value="Winged helix-like DNA-binding domain superfamily/Winged helix DNA-binding domain"/>
    <property type="match status" value="1"/>
</dbReference>
<dbReference type="InterPro" id="IPR036388">
    <property type="entry name" value="WH-like_DNA-bd_sf"/>
</dbReference>
<dbReference type="PANTHER" id="PTHR42942">
    <property type="entry name" value="6-O-METHYLGUANINE DNA METHYLTRANSFERASE"/>
    <property type="match status" value="1"/>
</dbReference>
<feature type="domain" description="Methylated-DNA-[protein]-cysteine S-methyltransferase DNA binding" evidence="2">
    <location>
        <begin position="8"/>
        <end position="87"/>
    </location>
</feature>
<dbReference type="InterPro" id="IPR014048">
    <property type="entry name" value="MethylDNA_cys_MeTrfase_DNA-bd"/>
</dbReference>
<comment type="caution">
    <text evidence="3">The sequence shown here is derived from an EMBL/GenBank/DDBJ whole genome shotgun (WGS) entry which is preliminary data.</text>
</comment>
<evidence type="ECO:0000313" key="4">
    <source>
        <dbReference type="Proteomes" id="UP001382455"/>
    </source>
</evidence>
<evidence type="ECO:0000259" key="2">
    <source>
        <dbReference type="Pfam" id="PF01035"/>
    </source>
</evidence>
<dbReference type="CDD" id="cd06445">
    <property type="entry name" value="ATase"/>
    <property type="match status" value="1"/>
</dbReference>
<gene>
    <name evidence="3" type="ORF">WAE96_20385</name>
</gene>
<reference evidence="3 4" key="1">
    <citation type="submission" date="2023-12" db="EMBL/GenBank/DDBJ databases">
        <title>Friends and Foes: Symbiotic and Algicidal bacterial influence on Karenia brevis blooms.</title>
        <authorList>
            <person name="Fei C."/>
            <person name="Mohamed A.R."/>
            <person name="Booker A."/>
            <person name="Arshad M."/>
            <person name="Klass S."/>
            <person name="Ahn S."/>
            <person name="Gilbert P.M."/>
            <person name="Heil C.A."/>
            <person name="Martinez J.M."/>
            <person name="Amin S.A."/>
        </authorList>
    </citation>
    <scope>NUCLEOTIDE SEQUENCE [LARGE SCALE GENOMIC DNA]</scope>
    <source>
        <strain evidence="3 4">CE15</strain>
    </source>
</reference>
<evidence type="ECO:0000313" key="3">
    <source>
        <dbReference type="EMBL" id="MEI4552047.1"/>
    </source>
</evidence>
<organism evidence="3 4">
    <name type="scientific">Pseudoalteromonas spongiae</name>
    <dbReference type="NCBI Taxonomy" id="298657"/>
    <lineage>
        <taxon>Bacteria</taxon>
        <taxon>Pseudomonadati</taxon>
        <taxon>Pseudomonadota</taxon>
        <taxon>Gammaproteobacteria</taxon>
        <taxon>Alteromonadales</taxon>
        <taxon>Pseudoalteromonadaceae</taxon>
        <taxon>Pseudoalteromonas</taxon>
    </lineage>
</organism>
<name>A0ABU8EYI9_9GAMM</name>
<dbReference type="EMBL" id="JBAWKS010000002">
    <property type="protein sequence ID" value="MEI4552047.1"/>
    <property type="molecule type" value="Genomic_DNA"/>
</dbReference>